<dbReference type="GO" id="GO:0016787">
    <property type="term" value="F:hydrolase activity"/>
    <property type="evidence" value="ECO:0007669"/>
    <property type="project" value="UniProtKB-KW"/>
</dbReference>
<gene>
    <name evidence="2" type="ORF">HII17_06005</name>
</gene>
<dbReference type="Proteomes" id="UP000568664">
    <property type="component" value="Unassembled WGS sequence"/>
</dbReference>
<dbReference type="InterPro" id="IPR050789">
    <property type="entry name" value="Diverse_Enzym_Activities"/>
</dbReference>
<dbReference type="InterPro" id="IPR012338">
    <property type="entry name" value="Beta-lactam/transpept-like"/>
</dbReference>
<name>A0A7Y0Q5L3_9GAMM</name>
<dbReference type="PANTHER" id="PTHR43283:SF7">
    <property type="entry name" value="BETA-LACTAMASE-RELATED DOMAIN-CONTAINING PROTEIN"/>
    <property type="match status" value="1"/>
</dbReference>
<dbReference type="SUPFAM" id="SSF56601">
    <property type="entry name" value="beta-lactamase/transpeptidase-like"/>
    <property type="match status" value="1"/>
</dbReference>
<keyword evidence="3" id="KW-1185">Reference proteome</keyword>
<dbReference type="RefSeq" id="WP_169074453.1">
    <property type="nucleotide sequence ID" value="NZ_JABBXH010000002.1"/>
</dbReference>
<accession>A0A7Y0Q5L3</accession>
<evidence type="ECO:0000259" key="1">
    <source>
        <dbReference type="Pfam" id="PF00144"/>
    </source>
</evidence>
<evidence type="ECO:0000313" key="2">
    <source>
        <dbReference type="EMBL" id="NMP31114.1"/>
    </source>
</evidence>
<reference evidence="2 3" key="1">
    <citation type="submission" date="2020-04" db="EMBL/GenBank/DDBJ databases">
        <title>Thalassotalea sp. M1531, isolated from the surface of marine red alga.</title>
        <authorList>
            <person name="Pang L."/>
            <person name="Lu D.-C."/>
        </authorList>
    </citation>
    <scope>NUCLEOTIDE SEQUENCE [LARGE SCALE GENOMIC DNA]</scope>
    <source>
        <strain evidence="2 3">M1531</strain>
    </source>
</reference>
<organism evidence="2 3">
    <name type="scientific">Thalassotalea algicola</name>
    <dbReference type="NCBI Taxonomy" id="2716224"/>
    <lineage>
        <taxon>Bacteria</taxon>
        <taxon>Pseudomonadati</taxon>
        <taxon>Pseudomonadota</taxon>
        <taxon>Gammaproteobacteria</taxon>
        <taxon>Alteromonadales</taxon>
        <taxon>Colwelliaceae</taxon>
        <taxon>Thalassotalea</taxon>
    </lineage>
</organism>
<dbReference type="Pfam" id="PF00144">
    <property type="entry name" value="Beta-lactamase"/>
    <property type="match status" value="1"/>
</dbReference>
<comment type="caution">
    <text evidence="2">The sequence shown here is derived from an EMBL/GenBank/DDBJ whole genome shotgun (WGS) entry which is preliminary data.</text>
</comment>
<dbReference type="Gene3D" id="3.40.710.10">
    <property type="entry name" value="DD-peptidase/beta-lactamase superfamily"/>
    <property type="match status" value="1"/>
</dbReference>
<feature type="domain" description="Beta-lactamase-related" evidence="1">
    <location>
        <begin position="95"/>
        <end position="372"/>
    </location>
</feature>
<dbReference type="PANTHER" id="PTHR43283">
    <property type="entry name" value="BETA-LACTAMASE-RELATED"/>
    <property type="match status" value="1"/>
</dbReference>
<sequence length="393" mass="44427">MFANYRAKLLTVLVLFISVEGFSNETELKAPKATAEEVKMDFWDIAPLEKAFINIAPEKLTGNLKVGKLGIDGGNKTPILTLVKELAENKHGKYDSLLISHKGKLLFESYFNSGRIDLPHFQFSATKGYTSLMVARAMQLGYVTMADLHRPLVSFFKDVDTSKLAVGIDKVTLHHLLSMRSGLRYSDEQLKDFRENREKYSGIAEVQAFLDFTQPVTKESQVFKYQGSDPILAMHVLEAVVPGTAKEFVEKEFFSKMGITDYKWQLDPKGMPVADSGVDLTSRDMLKIGEMLINKGKWENEQLLSESYLMVAFRAHTKATESWHPEDFSYGYFWYHTNTALNNKNYDISLAWGAGGNRIILVNELDLVIVITGQDAEDVIFDQITKYVLPAFL</sequence>
<proteinExistence type="predicted"/>
<keyword evidence="2" id="KW-0378">Hydrolase</keyword>
<evidence type="ECO:0000313" key="3">
    <source>
        <dbReference type="Proteomes" id="UP000568664"/>
    </source>
</evidence>
<dbReference type="EMBL" id="JABBXH010000002">
    <property type="protein sequence ID" value="NMP31114.1"/>
    <property type="molecule type" value="Genomic_DNA"/>
</dbReference>
<dbReference type="AlphaFoldDB" id="A0A7Y0Q5L3"/>
<dbReference type="InterPro" id="IPR001466">
    <property type="entry name" value="Beta-lactam-related"/>
</dbReference>
<protein>
    <submittedName>
        <fullName evidence="2">Serine hydrolase</fullName>
    </submittedName>
</protein>